<organism evidence="3 4">
    <name type="scientific">Marasmiellus scandens</name>
    <dbReference type="NCBI Taxonomy" id="2682957"/>
    <lineage>
        <taxon>Eukaryota</taxon>
        <taxon>Fungi</taxon>
        <taxon>Dikarya</taxon>
        <taxon>Basidiomycota</taxon>
        <taxon>Agaricomycotina</taxon>
        <taxon>Agaricomycetes</taxon>
        <taxon>Agaricomycetidae</taxon>
        <taxon>Agaricales</taxon>
        <taxon>Marasmiineae</taxon>
        <taxon>Omphalotaceae</taxon>
        <taxon>Marasmiellus</taxon>
    </lineage>
</organism>
<dbReference type="Proteomes" id="UP001498398">
    <property type="component" value="Unassembled WGS sequence"/>
</dbReference>
<protein>
    <submittedName>
        <fullName evidence="3">Uncharacterized protein</fullName>
    </submittedName>
</protein>
<reference evidence="3 4" key="1">
    <citation type="submission" date="2024-01" db="EMBL/GenBank/DDBJ databases">
        <title>A draft genome for the cacao thread blight pathogen Marasmiellus scandens.</title>
        <authorList>
            <person name="Baruah I.K."/>
            <person name="Leung J."/>
            <person name="Bukari Y."/>
            <person name="Amoako-Attah I."/>
            <person name="Meinhardt L.W."/>
            <person name="Bailey B.A."/>
            <person name="Cohen S.P."/>
        </authorList>
    </citation>
    <scope>NUCLEOTIDE SEQUENCE [LARGE SCALE GENOMIC DNA]</scope>
    <source>
        <strain evidence="3 4">GH-19</strain>
    </source>
</reference>
<sequence>MTGDNNKDALRVALGSILTPKRPSPSRSNTSSGTATPLHGYPHSHYPHIHPYPHTHSHPHHPAGAHGHSHAPSRLGPGTDSHQLPSPIYESPPPLHQPNFGLPPRLSRNSSHGHIPTLSHTHSHSHHALDHAPAQPHGAPALTIEAPSPISAAASSTSVHEHGLPTPPRSNGGSGAGTPTSRGKFLEKLEGKTQSAWDALIHGSFS</sequence>
<comment type="caution">
    <text evidence="3">The sequence shown here is derived from an EMBL/GenBank/DDBJ whole genome shotgun (WGS) entry which is preliminary data.</text>
</comment>
<evidence type="ECO:0000313" key="4">
    <source>
        <dbReference type="Proteomes" id="UP001498398"/>
    </source>
</evidence>
<feature type="compositionally biased region" description="Basic residues" evidence="1">
    <location>
        <begin position="45"/>
        <end position="71"/>
    </location>
</feature>
<accession>A0ABR1JFN8</accession>
<proteinExistence type="predicted"/>
<evidence type="ECO:0000256" key="1">
    <source>
        <dbReference type="SAM" id="MobiDB-lite"/>
    </source>
</evidence>
<feature type="compositionally biased region" description="Basic and acidic residues" evidence="1">
    <location>
        <begin position="1"/>
        <end position="10"/>
    </location>
</feature>
<evidence type="ECO:0000313" key="3">
    <source>
        <dbReference type="EMBL" id="KAK7460465.1"/>
    </source>
</evidence>
<gene>
    <name evidence="3" type="ORF">VKT23_009186</name>
    <name evidence="2" type="ORF">VKT23_016454</name>
</gene>
<feature type="compositionally biased region" description="Polar residues" evidence="1">
    <location>
        <begin position="25"/>
        <end position="35"/>
    </location>
</feature>
<name>A0ABR1JFN8_9AGAR</name>
<feature type="region of interest" description="Disordered" evidence="1">
    <location>
        <begin position="1"/>
        <end position="183"/>
    </location>
</feature>
<dbReference type="EMBL" id="JBANRG010000015">
    <property type="protein sequence ID" value="KAK7460465.1"/>
    <property type="molecule type" value="Genomic_DNA"/>
</dbReference>
<dbReference type="EMBL" id="JBANRG010000061">
    <property type="protein sequence ID" value="KAK7441792.1"/>
    <property type="molecule type" value="Genomic_DNA"/>
</dbReference>
<evidence type="ECO:0000313" key="2">
    <source>
        <dbReference type="EMBL" id="KAK7441792.1"/>
    </source>
</evidence>
<feature type="compositionally biased region" description="Low complexity" evidence="1">
    <location>
        <begin position="143"/>
        <end position="158"/>
    </location>
</feature>
<keyword evidence="4" id="KW-1185">Reference proteome</keyword>